<comment type="caution">
    <text evidence="3">The sequence shown here is derived from an EMBL/GenBank/DDBJ whole genome shotgun (WGS) entry which is preliminary data.</text>
</comment>
<keyword evidence="2" id="KW-0732">Signal</keyword>
<feature type="region of interest" description="Disordered" evidence="1">
    <location>
        <begin position="27"/>
        <end position="62"/>
    </location>
</feature>
<feature type="compositionally biased region" description="Basic residues" evidence="1">
    <location>
        <begin position="35"/>
        <end position="47"/>
    </location>
</feature>
<feature type="chain" id="PRO_5021751604" description="Pentapeptide MXKDX repeat protein" evidence="2">
    <location>
        <begin position="23"/>
        <end position="62"/>
    </location>
</feature>
<dbReference type="EMBL" id="VOEI01000007">
    <property type="protein sequence ID" value="TWR24267.1"/>
    <property type="molecule type" value="Genomic_DNA"/>
</dbReference>
<organism evidence="3 4">
    <name type="scientific">Mucilaginibacter achroorhodeus</name>
    <dbReference type="NCBI Taxonomy" id="2599294"/>
    <lineage>
        <taxon>Bacteria</taxon>
        <taxon>Pseudomonadati</taxon>
        <taxon>Bacteroidota</taxon>
        <taxon>Sphingobacteriia</taxon>
        <taxon>Sphingobacteriales</taxon>
        <taxon>Sphingobacteriaceae</taxon>
        <taxon>Mucilaginibacter</taxon>
    </lineage>
</organism>
<gene>
    <name evidence="3" type="ORF">FPZ42_17440</name>
</gene>
<feature type="signal peptide" evidence="2">
    <location>
        <begin position="1"/>
        <end position="22"/>
    </location>
</feature>
<proteinExistence type="predicted"/>
<feature type="compositionally biased region" description="Basic and acidic residues" evidence="1">
    <location>
        <begin position="53"/>
        <end position="62"/>
    </location>
</feature>
<accession>A0A563TY18</accession>
<name>A0A563TY18_9SPHI</name>
<reference evidence="3 4" key="1">
    <citation type="submission" date="2019-07" db="EMBL/GenBank/DDBJ databases">
        <authorList>
            <person name="Kim J."/>
        </authorList>
    </citation>
    <scope>NUCLEOTIDE SEQUENCE [LARGE SCALE GENOMIC DNA]</scope>
    <source>
        <strain evidence="3 4">MJ1a</strain>
    </source>
</reference>
<evidence type="ECO:0000313" key="4">
    <source>
        <dbReference type="Proteomes" id="UP000318010"/>
    </source>
</evidence>
<evidence type="ECO:0000256" key="2">
    <source>
        <dbReference type="SAM" id="SignalP"/>
    </source>
</evidence>
<dbReference type="RefSeq" id="WP_146273144.1">
    <property type="nucleotide sequence ID" value="NZ_VOEI01000007.1"/>
</dbReference>
<evidence type="ECO:0008006" key="5">
    <source>
        <dbReference type="Google" id="ProtNLM"/>
    </source>
</evidence>
<evidence type="ECO:0000256" key="1">
    <source>
        <dbReference type="SAM" id="MobiDB-lite"/>
    </source>
</evidence>
<dbReference type="Proteomes" id="UP000318010">
    <property type="component" value="Unassembled WGS sequence"/>
</dbReference>
<protein>
    <recommendedName>
        <fullName evidence="5">Pentapeptide MXKDX repeat protein</fullName>
    </recommendedName>
</protein>
<sequence>MKKTIATIAIAAISFGSINAFAAPMQTQQDTTKMKKEHKKKMKKSKKMWTDSSKMKKDTTKM</sequence>
<dbReference type="AlphaFoldDB" id="A0A563TY18"/>
<evidence type="ECO:0000313" key="3">
    <source>
        <dbReference type="EMBL" id="TWR24267.1"/>
    </source>
</evidence>
<keyword evidence="4" id="KW-1185">Reference proteome</keyword>